<keyword evidence="3" id="KW-0808">Transferase</keyword>
<dbReference type="AlphaFoldDB" id="A0A022KWG9"/>
<gene>
    <name evidence="3" type="ORF">D641_0105000</name>
</gene>
<protein>
    <submittedName>
        <fullName evidence="3">Acetyltransferase</fullName>
    </submittedName>
</protein>
<dbReference type="Pfam" id="PF24551">
    <property type="entry name" value="SH3_Rv0428c"/>
    <property type="match status" value="1"/>
</dbReference>
<feature type="domain" description="Histone acetyltransferase Rv0428c-like SH3" evidence="2">
    <location>
        <begin position="18"/>
        <end position="75"/>
    </location>
</feature>
<accession>A0A022KWG9</accession>
<organism evidence="3 4">
    <name type="scientific">Brachybacterium muris UCD-AY4</name>
    <dbReference type="NCBI Taxonomy" id="1249481"/>
    <lineage>
        <taxon>Bacteria</taxon>
        <taxon>Bacillati</taxon>
        <taxon>Actinomycetota</taxon>
        <taxon>Actinomycetes</taxon>
        <taxon>Micrococcales</taxon>
        <taxon>Dermabacteraceae</taxon>
        <taxon>Brachybacterium</taxon>
    </lineage>
</organism>
<name>A0A022KWG9_9MICO</name>
<sequence length="114" mass="12256">MVMNDGHRRRPGWAPFLEPGRRVVMRYAIDRTASPHGESMTDALGTILEVDENSVEVMTKRGAVRVPRTLVVAAKPVPPPPQRRQGTVESHPGQGHDLSGNGGKDAGQADVAAQ</sequence>
<dbReference type="InterPro" id="IPR056934">
    <property type="entry name" value="SH3_Rv0428c"/>
</dbReference>
<dbReference type="HOGENOM" id="CLU_2116309_0_0_11"/>
<proteinExistence type="predicted"/>
<feature type="region of interest" description="Disordered" evidence="1">
    <location>
        <begin position="74"/>
        <end position="114"/>
    </location>
</feature>
<dbReference type="Proteomes" id="UP000019754">
    <property type="component" value="Unassembled WGS sequence"/>
</dbReference>
<evidence type="ECO:0000313" key="4">
    <source>
        <dbReference type="Proteomes" id="UP000019754"/>
    </source>
</evidence>
<reference evidence="3 4" key="1">
    <citation type="journal article" date="2013" name="Genome Announc.">
        <title>Draft genome sequence of an Actinobacterium, Brachybacterium muris strain UCD-AY4.</title>
        <authorList>
            <person name="Lo J.R."/>
            <person name="Lang J.M."/>
            <person name="Darling A.E."/>
            <person name="Eisen J.A."/>
            <person name="Coil D.A."/>
        </authorList>
    </citation>
    <scope>NUCLEOTIDE SEQUENCE [LARGE SCALE GENOMIC DNA]</scope>
    <source>
        <strain evidence="3 4">UCD-AY4</strain>
    </source>
</reference>
<keyword evidence="4" id="KW-1185">Reference proteome</keyword>
<evidence type="ECO:0000256" key="1">
    <source>
        <dbReference type="SAM" id="MobiDB-lite"/>
    </source>
</evidence>
<comment type="caution">
    <text evidence="3">The sequence shown here is derived from an EMBL/GenBank/DDBJ whole genome shotgun (WGS) entry which is preliminary data.</text>
</comment>
<dbReference type="EMBL" id="AORC01000005">
    <property type="protein sequence ID" value="EYT50139.1"/>
    <property type="molecule type" value="Genomic_DNA"/>
</dbReference>
<evidence type="ECO:0000313" key="3">
    <source>
        <dbReference type="EMBL" id="EYT50139.1"/>
    </source>
</evidence>
<evidence type="ECO:0000259" key="2">
    <source>
        <dbReference type="Pfam" id="PF24551"/>
    </source>
</evidence>
<dbReference type="STRING" id="1249481.D641_0105000"/>
<dbReference type="GO" id="GO:0016740">
    <property type="term" value="F:transferase activity"/>
    <property type="evidence" value="ECO:0007669"/>
    <property type="project" value="UniProtKB-KW"/>
</dbReference>